<evidence type="ECO:0000256" key="1">
    <source>
        <dbReference type="ARBA" id="ARBA00004429"/>
    </source>
</evidence>
<dbReference type="RefSeq" id="WP_281809446.1">
    <property type="nucleotide sequence ID" value="NZ_BSDO01000008.1"/>
</dbReference>
<keyword evidence="2 9" id="KW-0813">Transport</keyword>
<comment type="function">
    <text evidence="9">Part of the tripartite ATP-independent periplasmic (TRAP) transport system.</text>
</comment>
<evidence type="ECO:0000256" key="8">
    <source>
        <dbReference type="ARBA" id="ARBA00038436"/>
    </source>
</evidence>
<comment type="subcellular location">
    <subcellularLocation>
        <location evidence="1 9">Cell inner membrane</location>
        <topology evidence="1 9">Multi-pass membrane protein</topology>
    </subcellularLocation>
</comment>
<evidence type="ECO:0000313" key="11">
    <source>
        <dbReference type="EMBL" id="GLI24723.1"/>
    </source>
</evidence>
<dbReference type="GO" id="GO:0015740">
    <property type="term" value="P:C4-dicarboxylate transport"/>
    <property type="evidence" value="ECO:0007669"/>
    <property type="project" value="TreeGrafter"/>
</dbReference>
<dbReference type="Proteomes" id="UP001144397">
    <property type="component" value="Unassembled WGS sequence"/>
</dbReference>
<dbReference type="Pfam" id="PF04290">
    <property type="entry name" value="DctQ"/>
    <property type="match status" value="1"/>
</dbReference>
<keyword evidence="3" id="KW-1003">Cell membrane</keyword>
<keyword evidence="14" id="KW-1185">Reference proteome</keyword>
<evidence type="ECO:0000256" key="3">
    <source>
        <dbReference type="ARBA" id="ARBA00022475"/>
    </source>
</evidence>
<protein>
    <recommendedName>
        <fullName evidence="9">TRAP transporter small permease protein</fullName>
    </recommendedName>
</protein>
<keyword evidence="7 9" id="KW-0472">Membrane</keyword>
<evidence type="ECO:0000259" key="10">
    <source>
        <dbReference type="Pfam" id="PF04290"/>
    </source>
</evidence>
<feature type="transmembrane region" description="Helical" evidence="9">
    <location>
        <begin position="37"/>
        <end position="58"/>
    </location>
</feature>
<dbReference type="InterPro" id="IPR007387">
    <property type="entry name" value="TRAP_DctQ"/>
</dbReference>
<evidence type="ECO:0000256" key="6">
    <source>
        <dbReference type="ARBA" id="ARBA00022989"/>
    </source>
</evidence>
<dbReference type="PANTHER" id="PTHR35011">
    <property type="entry name" value="2,3-DIKETO-L-GULONATE TRAP TRANSPORTER SMALL PERMEASE PROTEIN YIAM"/>
    <property type="match status" value="1"/>
</dbReference>
<dbReference type="GO" id="GO:0022857">
    <property type="term" value="F:transmembrane transporter activity"/>
    <property type="evidence" value="ECO:0007669"/>
    <property type="project" value="UniProtKB-UniRule"/>
</dbReference>
<feature type="transmembrane region" description="Helical" evidence="9">
    <location>
        <begin position="73"/>
        <end position="91"/>
    </location>
</feature>
<dbReference type="PANTHER" id="PTHR35011:SF10">
    <property type="entry name" value="TRAP TRANSPORTER SMALL PERMEASE PROTEIN"/>
    <property type="match status" value="1"/>
</dbReference>
<feature type="transmembrane region" description="Helical" evidence="9">
    <location>
        <begin position="156"/>
        <end position="181"/>
    </location>
</feature>
<comment type="subunit">
    <text evidence="9">The complex comprises the extracytoplasmic solute receptor protein and the two transmembrane proteins.</text>
</comment>
<evidence type="ECO:0000313" key="12">
    <source>
        <dbReference type="EMBL" id="MDR6335600.1"/>
    </source>
</evidence>
<sequence length="186" mass="20226">MSHGLDLGHGAQARAEATHAPPLLVAAHGLLRRANRLILALGSVALVAASLILSYSVVSRFFFHAPTYWQDEASVFLLVGVTFMTAAFVQSQRGHVAIDALAHMLPPGANRVRQFVVDLFSFAFCAFFTWKSVTLWHEAWVDGQVTSSTWAPPLSIPYGVMTAGMGLLSLQILIQVLAGLLERVER</sequence>
<keyword evidence="4 9" id="KW-0997">Cell inner membrane</keyword>
<evidence type="ECO:0000256" key="2">
    <source>
        <dbReference type="ARBA" id="ARBA00022448"/>
    </source>
</evidence>
<dbReference type="GO" id="GO:0005886">
    <property type="term" value="C:plasma membrane"/>
    <property type="evidence" value="ECO:0007669"/>
    <property type="project" value="UniProtKB-SubCell"/>
</dbReference>
<evidence type="ECO:0000313" key="13">
    <source>
        <dbReference type="Proteomes" id="UP001144397"/>
    </source>
</evidence>
<evidence type="ECO:0000313" key="14">
    <source>
        <dbReference type="Proteomes" id="UP001245370"/>
    </source>
</evidence>
<dbReference type="InterPro" id="IPR055348">
    <property type="entry name" value="DctQ"/>
</dbReference>
<dbReference type="EMBL" id="BSDO01000008">
    <property type="protein sequence ID" value="GLI24723.1"/>
    <property type="molecule type" value="Genomic_DNA"/>
</dbReference>
<feature type="domain" description="Tripartite ATP-independent periplasmic transporters DctQ component" evidence="10">
    <location>
        <begin position="51"/>
        <end position="179"/>
    </location>
</feature>
<comment type="similarity">
    <text evidence="8 9">Belongs to the TRAP transporter small permease family.</text>
</comment>
<dbReference type="GeneID" id="95765171"/>
<keyword evidence="5 9" id="KW-0812">Transmembrane</keyword>
<dbReference type="Proteomes" id="UP001245370">
    <property type="component" value="Unassembled WGS sequence"/>
</dbReference>
<reference evidence="12 14" key="2">
    <citation type="submission" date="2023-07" db="EMBL/GenBank/DDBJ databases">
        <title>Genomic Encyclopedia of Type Strains, Phase IV (KMG-IV): sequencing the most valuable type-strain genomes for metagenomic binning, comparative biology and taxonomic classification.</title>
        <authorList>
            <person name="Goeker M."/>
        </authorList>
    </citation>
    <scope>NUCLEOTIDE SEQUENCE [LARGE SCALE GENOMIC DNA]</scope>
    <source>
        <strain evidence="12 14">DSM 338</strain>
    </source>
</reference>
<keyword evidence="6 9" id="KW-1133">Transmembrane helix</keyword>
<dbReference type="AlphaFoldDB" id="A0A9W6FP71"/>
<accession>A0A9W6FP71</accession>
<proteinExistence type="inferred from homology"/>
<evidence type="ECO:0000256" key="7">
    <source>
        <dbReference type="ARBA" id="ARBA00023136"/>
    </source>
</evidence>
<name>A0A9W6FP71_XANFL</name>
<feature type="transmembrane region" description="Helical" evidence="9">
    <location>
        <begin position="112"/>
        <end position="130"/>
    </location>
</feature>
<evidence type="ECO:0000256" key="5">
    <source>
        <dbReference type="ARBA" id="ARBA00022692"/>
    </source>
</evidence>
<dbReference type="EMBL" id="JAVDPY010000008">
    <property type="protein sequence ID" value="MDR6335600.1"/>
    <property type="molecule type" value="Genomic_DNA"/>
</dbReference>
<organism evidence="11 13">
    <name type="scientific">Xanthobacter flavus</name>
    <dbReference type="NCBI Taxonomy" id="281"/>
    <lineage>
        <taxon>Bacteria</taxon>
        <taxon>Pseudomonadati</taxon>
        <taxon>Pseudomonadota</taxon>
        <taxon>Alphaproteobacteria</taxon>
        <taxon>Hyphomicrobiales</taxon>
        <taxon>Xanthobacteraceae</taxon>
        <taxon>Xanthobacter</taxon>
    </lineage>
</organism>
<evidence type="ECO:0000256" key="9">
    <source>
        <dbReference type="RuleBase" id="RU369079"/>
    </source>
</evidence>
<reference evidence="11" key="1">
    <citation type="submission" date="2022-12" db="EMBL/GenBank/DDBJ databases">
        <title>Reference genome sequencing for broad-spectrum identification of bacterial and archaeal isolates by mass spectrometry.</title>
        <authorList>
            <person name="Sekiguchi Y."/>
            <person name="Tourlousse D.M."/>
        </authorList>
    </citation>
    <scope>NUCLEOTIDE SEQUENCE</scope>
    <source>
        <strain evidence="11">301</strain>
    </source>
</reference>
<evidence type="ECO:0000256" key="4">
    <source>
        <dbReference type="ARBA" id="ARBA00022519"/>
    </source>
</evidence>
<comment type="caution">
    <text evidence="11">The sequence shown here is derived from an EMBL/GenBank/DDBJ whole genome shotgun (WGS) entry which is preliminary data.</text>
</comment>
<gene>
    <name evidence="12" type="ORF">GGQ86_004096</name>
    <name evidence="11" type="ORF">XFLAVUS301_43970</name>
</gene>